<evidence type="ECO:0000256" key="1">
    <source>
        <dbReference type="SAM" id="Phobius"/>
    </source>
</evidence>
<evidence type="ECO:0000313" key="3">
    <source>
        <dbReference type="Proteomes" id="UP000247609"/>
    </source>
</evidence>
<dbReference type="Proteomes" id="UP000247609">
    <property type="component" value="Unassembled WGS sequence"/>
</dbReference>
<keyword evidence="1" id="KW-0812">Transmembrane</keyword>
<feature type="transmembrane region" description="Helical" evidence="1">
    <location>
        <begin position="22"/>
        <end position="47"/>
    </location>
</feature>
<accession>A0A318QAM4</accession>
<keyword evidence="1" id="KW-0472">Membrane</keyword>
<reference evidence="2 3" key="1">
    <citation type="submission" date="2017-07" db="EMBL/GenBank/DDBJ databases">
        <title>A draft genome sequence of Komagataeibacter sp. T5K1.</title>
        <authorList>
            <person name="Skraban J."/>
            <person name="Cleenwerck I."/>
            <person name="Vandamme P."/>
            <person name="Trcek J."/>
        </authorList>
    </citation>
    <scope>NUCLEOTIDE SEQUENCE [LARGE SCALE GENOMIC DNA]</scope>
    <source>
        <strain evidence="2 3">T5K1</strain>
    </source>
</reference>
<dbReference type="AlphaFoldDB" id="A0A318QAM4"/>
<gene>
    <name evidence="2" type="ORF">CFR71_12240</name>
</gene>
<name>A0A318QAM4_9PROT</name>
<dbReference type="RefSeq" id="WP_110531560.1">
    <property type="nucleotide sequence ID" value="NZ_JAHRDT010000041.1"/>
</dbReference>
<comment type="caution">
    <text evidence="2">The sequence shown here is derived from an EMBL/GenBank/DDBJ whole genome shotgun (WGS) entry which is preliminary data.</text>
</comment>
<evidence type="ECO:0000313" key="2">
    <source>
        <dbReference type="EMBL" id="PYD74874.1"/>
    </source>
</evidence>
<keyword evidence="1" id="KW-1133">Transmembrane helix</keyword>
<organism evidence="2 3">
    <name type="scientific">Novacetimonas pomaceti</name>
    <dbReference type="NCBI Taxonomy" id="2021998"/>
    <lineage>
        <taxon>Bacteria</taxon>
        <taxon>Pseudomonadati</taxon>
        <taxon>Pseudomonadota</taxon>
        <taxon>Alphaproteobacteria</taxon>
        <taxon>Acetobacterales</taxon>
        <taxon>Acetobacteraceae</taxon>
        <taxon>Novacetimonas</taxon>
    </lineage>
</organism>
<protein>
    <submittedName>
        <fullName evidence="2">DUF2474 domain-containing protein</fullName>
    </submittedName>
</protein>
<proteinExistence type="predicted"/>
<sequence>MAITDIVRGNGNDAPRHAGVRIGWFVAIWSCSTAVFFGVAGLIHLIVPR</sequence>
<dbReference type="EMBL" id="NOXG01000019">
    <property type="protein sequence ID" value="PYD74874.1"/>
    <property type="molecule type" value="Genomic_DNA"/>
</dbReference>